<dbReference type="InterPro" id="IPR043150">
    <property type="entry name" value="Phytochrome_PHY_sf"/>
</dbReference>
<feature type="modified residue" description="4-aspartylphosphate" evidence="12">
    <location>
        <position position="782"/>
    </location>
</feature>
<keyword evidence="16" id="KW-1185">Reference proteome</keyword>
<dbReference type="InterPro" id="IPR001294">
    <property type="entry name" value="Phytochrome"/>
</dbReference>
<dbReference type="Pfam" id="PF00360">
    <property type="entry name" value="PHY"/>
    <property type="match status" value="1"/>
</dbReference>
<keyword evidence="11" id="KW-0675">Receptor</keyword>
<proteinExistence type="predicted"/>
<keyword evidence="5" id="KW-0716">Sensory transduction</keyword>
<evidence type="ECO:0000256" key="10">
    <source>
        <dbReference type="ARBA" id="ARBA00022991"/>
    </source>
</evidence>
<evidence type="ECO:0000256" key="11">
    <source>
        <dbReference type="ARBA" id="ARBA00023170"/>
    </source>
</evidence>
<evidence type="ECO:0000256" key="2">
    <source>
        <dbReference type="ARBA" id="ARBA00012438"/>
    </source>
</evidence>
<dbReference type="Gene3D" id="3.30.450.20">
    <property type="entry name" value="PAS domain"/>
    <property type="match status" value="1"/>
</dbReference>
<gene>
    <name evidence="15" type="ORF">K1X15_04840</name>
</gene>
<evidence type="ECO:0000259" key="14">
    <source>
        <dbReference type="PROSITE" id="PS50110"/>
    </source>
</evidence>
<evidence type="ECO:0000259" key="13">
    <source>
        <dbReference type="PROSITE" id="PS50046"/>
    </source>
</evidence>
<evidence type="ECO:0000256" key="5">
    <source>
        <dbReference type="ARBA" id="ARBA00022606"/>
    </source>
</evidence>
<dbReference type="Pfam" id="PF08446">
    <property type="entry name" value="PAS_2"/>
    <property type="match status" value="1"/>
</dbReference>
<dbReference type="EC" id="2.7.13.3" evidence="2"/>
<keyword evidence="9" id="KW-0067">ATP-binding</keyword>
<evidence type="ECO:0000256" key="6">
    <source>
        <dbReference type="ARBA" id="ARBA00022679"/>
    </source>
</evidence>
<evidence type="ECO:0000256" key="9">
    <source>
        <dbReference type="ARBA" id="ARBA00022840"/>
    </source>
</evidence>
<dbReference type="InterPro" id="IPR016132">
    <property type="entry name" value="Phyto_chromo_attachment"/>
</dbReference>
<dbReference type="InterPro" id="IPR036890">
    <property type="entry name" value="HATPase_C_sf"/>
</dbReference>
<evidence type="ECO:0000256" key="1">
    <source>
        <dbReference type="ARBA" id="ARBA00000085"/>
    </source>
</evidence>
<dbReference type="PANTHER" id="PTHR41523:SF8">
    <property type="entry name" value="ETHYLENE RESPONSE SENSOR PROTEIN"/>
    <property type="match status" value="1"/>
</dbReference>
<dbReference type="PROSITE" id="PS50110">
    <property type="entry name" value="RESPONSE_REGULATORY"/>
    <property type="match status" value="1"/>
</dbReference>
<reference evidence="15 16" key="1">
    <citation type="submission" date="2021-08" db="EMBL/GenBank/DDBJ databases">
        <title>Devosia salina sp. nov., isolated from the South China Sea sediment.</title>
        <authorList>
            <person name="Zhou Z."/>
        </authorList>
    </citation>
    <scope>NUCLEOTIDE SEQUENCE [LARGE SCALE GENOMIC DNA]</scope>
    <source>
        <strain evidence="15 16">SCS-3</strain>
    </source>
</reference>
<evidence type="ECO:0000313" key="16">
    <source>
        <dbReference type="Proteomes" id="UP000825799"/>
    </source>
</evidence>
<dbReference type="InterPro" id="IPR029016">
    <property type="entry name" value="GAF-like_dom_sf"/>
</dbReference>
<evidence type="ECO:0000256" key="7">
    <source>
        <dbReference type="ARBA" id="ARBA00022741"/>
    </source>
</evidence>
<dbReference type="SMART" id="SM00065">
    <property type="entry name" value="GAF"/>
    <property type="match status" value="1"/>
</dbReference>
<dbReference type="InterPro" id="IPR001789">
    <property type="entry name" value="Sig_transdc_resp-reg_receiver"/>
</dbReference>
<dbReference type="PROSITE" id="PS50046">
    <property type="entry name" value="PHYTOCHROME_2"/>
    <property type="match status" value="1"/>
</dbReference>
<dbReference type="EMBL" id="CP080590">
    <property type="protein sequence ID" value="QYO77895.1"/>
    <property type="molecule type" value="Genomic_DNA"/>
</dbReference>
<sequence length="850" mass="92619">MTTEQTVDLTNCDREPIHIPGSIQPHGALLALDPGLSTVQRHSANALDMLGLNGDPNGATLELVLGGALTHSLRNALATSGEVERPALLIDQQMPGGGRFDIAIHRYLSAVIVEFEPHDDTVRDQPLQLARTMISRISGLDDIDLLTRQTARIVRGLLGYDRVMIYRFEPDGSGKVVSEARRPELESFLGQYFPASDIPQQARALYLKNTIRVISDAGFRPVALVPELDGAGQPLDLSLAHLRSVSPIHCEYLRNMGVSASMSVSIIVDGQLWGMIACHHYAPKVLPMPLRVATEMFGDFLSLHLGSLRQRRQLDTTARTRAYLERVHQLASGRDVSELLHEQVQELGKLIPNDGFGLYLHGKWTAFGSTPPEGEIEQIADLVGALADNRVWSSHALQTLYPAAVGFSADAAGVLAIPLSQLPRDYLFFFRREVLQTLNWAGNPEKSYETGPLGDRLTPRKSFAIWKETVHGQAEPWSDSDREVAEAMRASIVEVLLRHNELMADERAKADVRQRMLNEELNHRVKNILAVIKSLVGQPVQDGRSLKDYVATLKGRIQALAIAHDQVIRGDGGGRLSDLLQAELSPYRSANNTVFLGGPDAWLDARAFSVMALVTHELATNAAKYGALSCAGGRLEVRWQMEPDGSCRLEWVERGGPEVTPPNRTGFGTALLDRSIPFELGGTSVIDYAPDGLVGRFTLPGRHLRGGATPSPVGQDAPVTPGGRELLPADLDVLLLEDQMLIAMDVEAMFADRGFEKVTAVNTMGEALRRIETSPPDIAVLDVNLGSETSLPVAEKMLGLAIPFIFATGYGEGGMLPDTMAHVPVVRKPYEIGALLAAMVKARRSVRPAG</sequence>
<evidence type="ECO:0000313" key="15">
    <source>
        <dbReference type="EMBL" id="QYO77895.1"/>
    </source>
</evidence>
<comment type="catalytic activity">
    <reaction evidence="1">
        <text>ATP + protein L-histidine = ADP + protein N-phospho-L-histidine.</text>
        <dbReference type="EC" id="2.7.13.3"/>
    </reaction>
</comment>
<dbReference type="Gene3D" id="3.30.450.270">
    <property type="match status" value="1"/>
</dbReference>
<keyword evidence="3" id="KW-0600">Photoreceptor protein</keyword>
<dbReference type="PIRSF" id="PIRSF036397">
    <property type="entry name" value="Bactrphtchrm_rec"/>
    <property type="match status" value="1"/>
</dbReference>
<evidence type="ECO:0000256" key="4">
    <source>
        <dbReference type="ARBA" id="ARBA00022553"/>
    </source>
</evidence>
<protein>
    <recommendedName>
        <fullName evidence="2">histidine kinase</fullName>
        <ecNumber evidence="2">2.7.13.3</ecNumber>
    </recommendedName>
</protein>
<dbReference type="Pfam" id="PF01590">
    <property type="entry name" value="GAF"/>
    <property type="match status" value="1"/>
</dbReference>
<dbReference type="InterPro" id="IPR009219">
    <property type="entry name" value="Bactrphtchr_CheY"/>
</dbReference>
<dbReference type="InterPro" id="IPR013515">
    <property type="entry name" value="Phytochrome_cen-reg"/>
</dbReference>
<dbReference type="RefSeq" id="WP_220306352.1">
    <property type="nucleotide sequence ID" value="NZ_CP080590.1"/>
</dbReference>
<dbReference type="SUPFAM" id="SSF55781">
    <property type="entry name" value="GAF domain-like"/>
    <property type="match status" value="2"/>
</dbReference>
<dbReference type="Gene3D" id="3.40.50.2300">
    <property type="match status" value="1"/>
</dbReference>
<feature type="domain" description="Response regulatory" evidence="14">
    <location>
        <begin position="732"/>
        <end position="843"/>
    </location>
</feature>
<accession>A0ABX8WI31</accession>
<dbReference type="SMART" id="SM00448">
    <property type="entry name" value="REC"/>
    <property type="match status" value="1"/>
</dbReference>
<keyword evidence="7" id="KW-0547">Nucleotide-binding</keyword>
<dbReference type="Gene3D" id="3.30.565.10">
    <property type="entry name" value="Histidine kinase-like ATPase, C-terminal domain"/>
    <property type="match status" value="1"/>
</dbReference>
<dbReference type="InterPro" id="IPR011102">
    <property type="entry name" value="Sig_transdc_His_kinase_HWE"/>
</dbReference>
<dbReference type="Proteomes" id="UP000825799">
    <property type="component" value="Chromosome"/>
</dbReference>
<evidence type="ECO:0000256" key="12">
    <source>
        <dbReference type="PROSITE-ProRule" id="PRU00169"/>
    </source>
</evidence>
<dbReference type="InterPro" id="IPR035965">
    <property type="entry name" value="PAS-like_dom_sf"/>
</dbReference>
<dbReference type="InterPro" id="IPR013654">
    <property type="entry name" value="PAS_2"/>
</dbReference>
<dbReference type="Gene3D" id="3.30.450.40">
    <property type="match status" value="1"/>
</dbReference>
<evidence type="ECO:0000256" key="8">
    <source>
        <dbReference type="ARBA" id="ARBA00022777"/>
    </source>
</evidence>
<dbReference type="InterPro" id="IPR003018">
    <property type="entry name" value="GAF"/>
</dbReference>
<dbReference type="SUPFAM" id="SSF55785">
    <property type="entry name" value="PYP-like sensor domain (PAS domain)"/>
    <property type="match status" value="1"/>
</dbReference>
<dbReference type="PRINTS" id="PR01033">
    <property type="entry name" value="PHYTOCHROME"/>
</dbReference>
<organism evidence="15 16">
    <name type="scientific">Devosia salina</name>
    <dbReference type="NCBI Taxonomy" id="2860336"/>
    <lineage>
        <taxon>Bacteria</taxon>
        <taxon>Pseudomonadati</taxon>
        <taxon>Pseudomonadota</taxon>
        <taxon>Alphaproteobacteria</taxon>
        <taxon>Hyphomicrobiales</taxon>
        <taxon>Devosiaceae</taxon>
        <taxon>Devosia</taxon>
    </lineage>
</organism>
<dbReference type="SMART" id="SM00911">
    <property type="entry name" value="HWE_HK"/>
    <property type="match status" value="1"/>
</dbReference>
<keyword evidence="10" id="KW-0157">Chromophore</keyword>
<keyword evidence="8" id="KW-0418">Kinase</keyword>
<dbReference type="PANTHER" id="PTHR41523">
    <property type="entry name" value="TWO-COMPONENT SYSTEM SENSOR PROTEIN"/>
    <property type="match status" value="1"/>
</dbReference>
<keyword evidence="6" id="KW-0808">Transferase</keyword>
<name>A0ABX8WI31_9HYPH</name>
<feature type="domain" description="Phytochrome chromophore attachment site" evidence="13">
    <location>
        <begin position="142"/>
        <end position="299"/>
    </location>
</feature>
<dbReference type="SUPFAM" id="SSF52172">
    <property type="entry name" value="CheY-like"/>
    <property type="match status" value="1"/>
</dbReference>
<dbReference type="Pfam" id="PF07536">
    <property type="entry name" value="HWE_HK"/>
    <property type="match status" value="1"/>
</dbReference>
<evidence type="ECO:0000256" key="3">
    <source>
        <dbReference type="ARBA" id="ARBA00022543"/>
    </source>
</evidence>
<dbReference type="InterPro" id="IPR011006">
    <property type="entry name" value="CheY-like_superfamily"/>
</dbReference>
<keyword evidence="4 12" id="KW-0597">Phosphoprotein</keyword>